<proteinExistence type="predicted"/>
<evidence type="ECO:0000256" key="1">
    <source>
        <dbReference type="SAM" id="MobiDB-lite"/>
    </source>
</evidence>
<reference evidence="2 3" key="1">
    <citation type="journal article" date="2018" name="Nat. Genet.">
        <title>Extensive intraspecific gene order and gene structural variations between Mo17 and other maize genomes.</title>
        <authorList>
            <person name="Sun S."/>
            <person name="Zhou Y."/>
            <person name="Chen J."/>
            <person name="Shi J."/>
            <person name="Zhao H."/>
            <person name="Zhao H."/>
            <person name="Song W."/>
            <person name="Zhang M."/>
            <person name="Cui Y."/>
            <person name="Dong X."/>
            <person name="Liu H."/>
            <person name="Ma X."/>
            <person name="Jiao Y."/>
            <person name="Wang B."/>
            <person name="Wei X."/>
            <person name="Stein J.C."/>
            <person name="Glaubitz J.C."/>
            <person name="Lu F."/>
            <person name="Yu G."/>
            <person name="Liang C."/>
            <person name="Fengler K."/>
            <person name="Li B."/>
            <person name="Rafalski A."/>
            <person name="Schnable P.S."/>
            <person name="Ware D.H."/>
            <person name="Buckler E.S."/>
            <person name="Lai J."/>
        </authorList>
    </citation>
    <scope>NUCLEOTIDE SEQUENCE [LARGE SCALE GENOMIC DNA]</scope>
    <source>
        <strain evidence="3">cv. Missouri 17</strain>
        <tissue evidence="2">Seedling</tissue>
    </source>
</reference>
<organism evidence="2 3">
    <name type="scientific">Zea mays</name>
    <name type="common">Maize</name>
    <dbReference type="NCBI Taxonomy" id="4577"/>
    <lineage>
        <taxon>Eukaryota</taxon>
        <taxon>Viridiplantae</taxon>
        <taxon>Streptophyta</taxon>
        <taxon>Embryophyta</taxon>
        <taxon>Tracheophyta</taxon>
        <taxon>Spermatophyta</taxon>
        <taxon>Magnoliopsida</taxon>
        <taxon>Liliopsida</taxon>
        <taxon>Poales</taxon>
        <taxon>Poaceae</taxon>
        <taxon>PACMAD clade</taxon>
        <taxon>Panicoideae</taxon>
        <taxon>Andropogonodae</taxon>
        <taxon>Andropogoneae</taxon>
        <taxon>Tripsacinae</taxon>
        <taxon>Zea</taxon>
    </lineage>
</organism>
<feature type="compositionally biased region" description="Low complexity" evidence="1">
    <location>
        <begin position="28"/>
        <end position="43"/>
    </location>
</feature>
<evidence type="ECO:0000313" key="2">
    <source>
        <dbReference type="EMBL" id="PWZ45696.1"/>
    </source>
</evidence>
<name>A0A3L6GBE6_MAIZE</name>
<dbReference type="Proteomes" id="UP000251960">
    <property type="component" value="Chromosome 10"/>
</dbReference>
<feature type="compositionally biased region" description="Low complexity" evidence="1">
    <location>
        <begin position="11"/>
        <end position="21"/>
    </location>
</feature>
<sequence length="83" mass="8466">MTHHLQKARLTAANPPTANTPDPGTPLQAHASHAAAVAGQSRAWALTPLASHGHASMQAPPPPPQPQQSQGHPPMPAGRSGGR</sequence>
<evidence type="ECO:0000313" key="3">
    <source>
        <dbReference type="Proteomes" id="UP000251960"/>
    </source>
</evidence>
<dbReference type="AlphaFoldDB" id="A0A3L6GBE6"/>
<dbReference type="EMBL" id="NCVQ01000002">
    <property type="protein sequence ID" value="PWZ45696.1"/>
    <property type="molecule type" value="Genomic_DNA"/>
</dbReference>
<feature type="region of interest" description="Disordered" evidence="1">
    <location>
        <begin position="1"/>
        <end position="83"/>
    </location>
</feature>
<comment type="caution">
    <text evidence="2">The sequence shown here is derived from an EMBL/GenBank/DDBJ whole genome shotgun (WGS) entry which is preliminary data.</text>
</comment>
<accession>A0A3L6GBE6</accession>
<protein>
    <submittedName>
        <fullName evidence="2">Uncharacterized protein</fullName>
    </submittedName>
</protein>
<gene>
    <name evidence="2" type="ORF">Zm00014a_028979</name>
</gene>